<dbReference type="GO" id="GO:0051016">
    <property type="term" value="P:barbed-end actin filament capping"/>
    <property type="evidence" value="ECO:0007669"/>
    <property type="project" value="TreeGrafter"/>
</dbReference>
<protein>
    <submittedName>
        <fullName evidence="6">Advillin</fullName>
    </submittedName>
</protein>
<dbReference type="SUPFAM" id="SSF47050">
    <property type="entry name" value="VHP, Villin headpiece domain"/>
    <property type="match status" value="1"/>
</dbReference>
<dbReference type="GO" id="GO:0005737">
    <property type="term" value="C:cytoplasm"/>
    <property type="evidence" value="ECO:0007669"/>
    <property type="project" value="TreeGrafter"/>
</dbReference>
<reference evidence="6" key="1">
    <citation type="submission" date="2021-05" db="EMBL/GenBank/DDBJ databases">
        <authorList>
            <person name="Alioto T."/>
            <person name="Alioto T."/>
            <person name="Gomez Garrido J."/>
        </authorList>
    </citation>
    <scope>NUCLEOTIDE SEQUENCE</scope>
</reference>
<dbReference type="InterPro" id="IPR003128">
    <property type="entry name" value="Villin_headpiece"/>
</dbReference>
<proteinExistence type="inferred from homology"/>
<dbReference type="InterPro" id="IPR007122">
    <property type="entry name" value="Villin/Gelsolin"/>
</dbReference>
<dbReference type="PANTHER" id="PTHR11977">
    <property type="entry name" value="VILLIN"/>
    <property type="match status" value="1"/>
</dbReference>
<dbReference type="CDD" id="cd11291">
    <property type="entry name" value="gelsolin_S6_like"/>
    <property type="match status" value="1"/>
</dbReference>
<dbReference type="EMBL" id="HBUF01600954">
    <property type="protein sequence ID" value="CAG6776116.1"/>
    <property type="molecule type" value="Transcribed_RNA"/>
</dbReference>
<evidence type="ECO:0000256" key="1">
    <source>
        <dbReference type="ARBA" id="ARBA00008418"/>
    </source>
</evidence>
<evidence type="ECO:0000256" key="3">
    <source>
        <dbReference type="ARBA" id="ARBA00022737"/>
    </source>
</evidence>
<dbReference type="GO" id="GO:0051014">
    <property type="term" value="P:actin filament severing"/>
    <property type="evidence" value="ECO:0007669"/>
    <property type="project" value="TreeGrafter"/>
</dbReference>
<keyword evidence="3" id="KW-0677">Repeat</keyword>
<dbReference type="InterPro" id="IPR007123">
    <property type="entry name" value="Gelsolin-like_dom"/>
</dbReference>
<accession>A0A8D9B2Y8</accession>
<organism evidence="6">
    <name type="scientific">Cacopsylla melanoneura</name>
    <dbReference type="NCBI Taxonomy" id="428564"/>
    <lineage>
        <taxon>Eukaryota</taxon>
        <taxon>Metazoa</taxon>
        <taxon>Ecdysozoa</taxon>
        <taxon>Arthropoda</taxon>
        <taxon>Hexapoda</taxon>
        <taxon>Insecta</taxon>
        <taxon>Pterygota</taxon>
        <taxon>Neoptera</taxon>
        <taxon>Paraneoptera</taxon>
        <taxon>Hemiptera</taxon>
        <taxon>Sternorrhyncha</taxon>
        <taxon>Psylloidea</taxon>
        <taxon>Psyllidae</taxon>
        <taxon>Psyllinae</taxon>
        <taxon>Cacopsylla</taxon>
    </lineage>
</organism>
<dbReference type="InterPro" id="IPR029006">
    <property type="entry name" value="ADF-H/Gelsolin-like_dom_sf"/>
</dbReference>
<dbReference type="CDD" id="cd11290">
    <property type="entry name" value="gelsolin_S1_like"/>
    <property type="match status" value="1"/>
</dbReference>
<dbReference type="Pfam" id="PF02209">
    <property type="entry name" value="VHP"/>
    <property type="match status" value="1"/>
</dbReference>
<evidence type="ECO:0000256" key="2">
    <source>
        <dbReference type="ARBA" id="ARBA00022467"/>
    </source>
</evidence>
<dbReference type="AlphaFoldDB" id="A0A8D9B2Y8"/>
<sequence length="856" mass="96677">MTSQETPTGVDEAFTSINPNFTGFLIWRVENFKLVAVPPEQYGHFYEGDSYVLYVASEPGKSGNPTAKPKKISGSRLEQYIHFWLGKDTSQDEAGVAAYKSVELDNYLGGAPIQHREVQGNESNRFKSYFKNGIRYLTGGVASGFNHFTKKSEPKLFRIKGRRCPSVTQMPGIDWKYFNSGDVFILDTSEEVLFIWIGRSANSMEKLTATKVAQQLKIENNASALIFVEDGKESQLPEAERTLLDVYLDVRANGGGVKGDLSESDDEAELAQNKYIKLYQCSDEDGTYNVTEVKTGPLYQSDLKSKVLIDSFIIDQGGRAMWVWVGKGASKKERTESMKNAHDFVKNNKYDQNIPVTRVVEHGEPAEFKSLFSNWRDPDEVVRSTNQYSIGRIAKVAPKDVDMSSVHTSPQLAASTRLVDNGKGTKTVWRIKNVELEPIDESMYGVFFGGDCYLVHYKYELGDILYYWLGSHRSVKEQTALAIQTVEKDNKDISGNAVQVRIIQGKESQHFLTIFNGSAIIFKGEYQDVLPDTFLLHISGNNEFNTKATEVNMSASCLNSNDVFILKKEKVYFIWCGKGSTGDERDVAKQIAKIILKDDYIVLCSKGPPGGKPNRIAKKYDYSVVCEGQEKDDFWSAIGGKEEYASSEKLANADEQLPARLFQISNATGRFTVEEIGNFSQQDLVPEDIMLLDARDIIFLWLGGKANREEIKESTNLAIQYLQTDPSNRDLDTPIMSIKQGYEPATFRGWFGPWDPDLWKGHKTYEELRDLIELDNPVLQVEVKTSTEDFTTCPKYSYDTLKVKDIEALPVGVDATHKEVYLSAEEFMNIFKMDYDSFKALPKWRQDKLKKSVDLF</sequence>
<dbReference type="CDD" id="cd11293">
    <property type="entry name" value="gelsolin_S4_like"/>
    <property type="match status" value="1"/>
</dbReference>
<dbReference type="PROSITE" id="PS51089">
    <property type="entry name" value="HP"/>
    <property type="match status" value="1"/>
</dbReference>
<dbReference type="Gene3D" id="1.10.950.10">
    <property type="entry name" value="Villin headpiece domain"/>
    <property type="match status" value="1"/>
</dbReference>
<dbReference type="FunFam" id="3.40.20.10:FF:000005">
    <property type="entry name" value="Gelsolin"/>
    <property type="match status" value="1"/>
</dbReference>
<feature type="domain" description="HP" evidence="5">
    <location>
        <begin position="790"/>
        <end position="856"/>
    </location>
</feature>
<evidence type="ECO:0000259" key="5">
    <source>
        <dbReference type="PROSITE" id="PS51089"/>
    </source>
</evidence>
<keyword evidence="4" id="KW-0009">Actin-binding</keyword>
<name>A0A8D9B2Y8_9HEMI</name>
<evidence type="ECO:0000256" key="4">
    <source>
        <dbReference type="ARBA" id="ARBA00023203"/>
    </source>
</evidence>
<dbReference type="GO" id="GO:0008154">
    <property type="term" value="P:actin polymerization or depolymerization"/>
    <property type="evidence" value="ECO:0007669"/>
    <property type="project" value="TreeGrafter"/>
</dbReference>
<dbReference type="InterPro" id="IPR036886">
    <property type="entry name" value="Villin_headpiece_dom_sf"/>
</dbReference>
<evidence type="ECO:0000313" key="6">
    <source>
        <dbReference type="EMBL" id="CAG6776116.1"/>
    </source>
</evidence>
<dbReference type="PRINTS" id="PR00597">
    <property type="entry name" value="GELSOLIN"/>
</dbReference>
<dbReference type="GO" id="GO:0005546">
    <property type="term" value="F:phosphatidylinositol-4,5-bisphosphate binding"/>
    <property type="evidence" value="ECO:0007669"/>
    <property type="project" value="TreeGrafter"/>
</dbReference>
<dbReference type="SMART" id="SM00262">
    <property type="entry name" value="GEL"/>
    <property type="match status" value="6"/>
</dbReference>
<comment type="similarity">
    <text evidence="1">Belongs to the villin/gelsolin family.</text>
</comment>
<dbReference type="Pfam" id="PF00626">
    <property type="entry name" value="Gelsolin"/>
    <property type="match status" value="6"/>
</dbReference>
<dbReference type="GO" id="GO:0015629">
    <property type="term" value="C:actin cytoskeleton"/>
    <property type="evidence" value="ECO:0007669"/>
    <property type="project" value="TreeGrafter"/>
</dbReference>
<dbReference type="GO" id="GO:0051015">
    <property type="term" value="F:actin filament binding"/>
    <property type="evidence" value="ECO:0007669"/>
    <property type="project" value="InterPro"/>
</dbReference>
<dbReference type="CDD" id="cd11292">
    <property type="entry name" value="gelsolin_S3_like"/>
    <property type="match status" value="1"/>
</dbReference>
<dbReference type="CDD" id="cd11288">
    <property type="entry name" value="gelsolin_S5_like"/>
    <property type="match status" value="1"/>
</dbReference>
<dbReference type="Gene3D" id="3.40.20.10">
    <property type="entry name" value="Severin"/>
    <property type="match status" value="6"/>
</dbReference>
<dbReference type="SUPFAM" id="SSF55753">
    <property type="entry name" value="Actin depolymerizing proteins"/>
    <property type="match status" value="6"/>
</dbReference>
<dbReference type="SMART" id="SM00153">
    <property type="entry name" value="VHP"/>
    <property type="match status" value="1"/>
</dbReference>
<dbReference type="PANTHER" id="PTHR11977:SF57">
    <property type="entry name" value="VILLIN-LIKE PROTEIN QUAIL"/>
    <property type="match status" value="1"/>
</dbReference>
<keyword evidence="2" id="KW-0117">Actin capping</keyword>